<accession>A0A1E5V3S9</accession>
<organism evidence="3 4">
    <name type="scientific">Dichanthelium oligosanthes</name>
    <dbReference type="NCBI Taxonomy" id="888268"/>
    <lineage>
        <taxon>Eukaryota</taxon>
        <taxon>Viridiplantae</taxon>
        <taxon>Streptophyta</taxon>
        <taxon>Embryophyta</taxon>
        <taxon>Tracheophyta</taxon>
        <taxon>Spermatophyta</taxon>
        <taxon>Magnoliopsida</taxon>
        <taxon>Liliopsida</taxon>
        <taxon>Poales</taxon>
        <taxon>Poaceae</taxon>
        <taxon>PACMAD clade</taxon>
        <taxon>Panicoideae</taxon>
        <taxon>Panicodae</taxon>
        <taxon>Paniceae</taxon>
        <taxon>Dichantheliinae</taxon>
        <taxon>Dichanthelium</taxon>
    </lineage>
</organism>
<dbReference type="Proteomes" id="UP000095767">
    <property type="component" value="Unassembled WGS sequence"/>
</dbReference>
<evidence type="ECO:0000313" key="4">
    <source>
        <dbReference type="Proteomes" id="UP000095767"/>
    </source>
</evidence>
<feature type="transmembrane region" description="Helical" evidence="2">
    <location>
        <begin position="78"/>
        <end position="101"/>
    </location>
</feature>
<name>A0A1E5V3S9_9POAL</name>
<keyword evidence="2" id="KW-0472">Membrane</keyword>
<evidence type="ECO:0000256" key="1">
    <source>
        <dbReference type="SAM" id="MobiDB-lite"/>
    </source>
</evidence>
<keyword evidence="2" id="KW-0812">Transmembrane</keyword>
<feature type="non-terminal residue" evidence="3">
    <location>
        <position position="1"/>
    </location>
</feature>
<evidence type="ECO:0000256" key="2">
    <source>
        <dbReference type="SAM" id="Phobius"/>
    </source>
</evidence>
<feature type="transmembrane region" description="Helical" evidence="2">
    <location>
        <begin position="107"/>
        <end position="133"/>
    </location>
</feature>
<dbReference type="AlphaFoldDB" id="A0A1E5V3S9"/>
<keyword evidence="4" id="KW-1185">Reference proteome</keyword>
<dbReference type="EMBL" id="LWDX02052688">
    <property type="protein sequence ID" value="OEL19758.1"/>
    <property type="molecule type" value="Genomic_DNA"/>
</dbReference>
<sequence>LASRVAKNPPILQTHYQIALRLLPRLPAAPPTAPAVALSAPLDPAAAARPSRRRSPAGAGRLPRRSSRRLLLSPRRRSLPTAMWTLALVVPMASTAFTAQLAVREEYVLLAVFASQLASFCVFTSLLALCALPKDGCIRGRRARWASALAPVGAVLVGLALAVVLACYTELMLTAC</sequence>
<gene>
    <name evidence="3" type="ORF">BAE44_0019222</name>
</gene>
<comment type="caution">
    <text evidence="3">The sequence shown here is derived from an EMBL/GenBank/DDBJ whole genome shotgun (WGS) entry which is preliminary data.</text>
</comment>
<reference evidence="3 4" key="1">
    <citation type="submission" date="2016-09" db="EMBL/GenBank/DDBJ databases">
        <title>The draft genome of Dichanthelium oligosanthes: A C3 panicoid grass species.</title>
        <authorList>
            <person name="Studer A.J."/>
            <person name="Schnable J.C."/>
            <person name="Brutnell T.P."/>
        </authorList>
    </citation>
    <scope>NUCLEOTIDE SEQUENCE [LARGE SCALE GENOMIC DNA]</scope>
    <source>
        <strain evidence="4">cv. Kellogg 1175</strain>
        <tissue evidence="3">Leaf</tissue>
    </source>
</reference>
<evidence type="ECO:0000313" key="3">
    <source>
        <dbReference type="EMBL" id="OEL19758.1"/>
    </source>
</evidence>
<proteinExistence type="predicted"/>
<feature type="region of interest" description="Disordered" evidence="1">
    <location>
        <begin position="44"/>
        <end position="64"/>
    </location>
</feature>
<keyword evidence="2" id="KW-1133">Transmembrane helix</keyword>
<protein>
    <submittedName>
        <fullName evidence="3">Uncharacterized protein</fullName>
    </submittedName>
</protein>
<feature type="transmembrane region" description="Helical" evidence="2">
    <location>
        <begin position="145"/>
        <end position="166"/>
    </location>
</feature>